<dbReference type="InterPro" id="IPR036097">
    <property type="entry name" value="HisK_dim/P_sf"/>
</dbReference>
<dbReference type="PRINTS" id="PR00344">
    <property type="entry name" value="BCTRLSENSOR"/>
</dbReference>
<protein>
    <recommendedName>
        <fullName evidence="3">histidine kinase</fullName>
        <ecNumber evidence="3">2.7.13.3</ecNumber>
    </recommendedName>
</protein>
<dbReference type="SUPFAM" id="SSF55874">
    <property type="entry name" value="ATPase domain of HSP90 chaperone/DNA topoisomerase II/histidine kinase"/>
    <property type="match status" value="1"/>
</dbReference>
<dbReference type="EMBL" id="PZZN01000002">
    <property type="protein sequence ID" value="PTM45533.1"/>
    <property type="molecule type" value="Genomic_DNA"/>
</dbReference>
<dbReference type="SMART" id="SM00304">
    <property type="entry name" value="HAMP"/>
    <property type="match status" value="1"/>
</dbReference>
<evidence type="ECO:0000256" key="4">
    <source>
        <dbReference type="ARBA" id="ARBA00022553"/>
    </source>
</evidence>
<dbReference type="InterPro" id="IPR004358">
    <property type="entry name" value="Sig_transdc_His_kin-like_C"/>
</dbReference>
<dbReference type="SMART" id="SM00388">
    <property type="entry name" value="HisKA"/>
    <property type="match status" value="1"/>
</dbReference>
<evidence type="ECO:0000259" key="13">
    <source>
        <dbReference type="PROSITE" id="PS50885"/>
    </source>
</evidence>
<dbReference type="Pfam" id="PF02518">
    <property type="entry name" value="HATPase_c"/>
    <property type="match status" value="1"/>
</dbReference>
<reference evidence="14 15" key="1">
    <citation type="submission" date="2018-04" db="EMBL/GenBank/DDBJ databases">
        <title>Genomic Encyclopedia of Type Strains, Phase III (KMG-III): the genomes of soil and plant-associated and newly described type strains.</title>
        <authorList>
            <person name="Whitman W."/>
        </authorList>
    </citation>
    <scope>NUCLEOTIDE SEQUENCE [LARGE SCALE GENOMIC DNA]</scope>
    <source>
        <strain evidence="14 15">NW12</strain>
    </source>
</reference>
<gene>
    <name evidence="14" type="ORF">C8J24_1757</name>
</gene>
<feature type="domain" description="Histidine kinase" evidence="12">
    <location>
        <begin position="249"/>
        <end position="450"/>
    </location>
</feature>
<dbReference type="Proteomes" id="UP000240996">
    <property type="component" value="Unassembled WGS sequence"/>
</dbReference>
<dbReference type="PANTHER" id="PTHR45436">
    <property type="entry name" value="SENSOR HISTIDINE KINASE YKOH"/>
    <property type="match status" value="1"/>
</dbReference>
<accession>A0A2T4YPU6</accession>
<comment type="catalytic activity">
    <reaction evidence="1">
        <text>ATP + protein L-histidine = ADP + protein N-phospho-L-histidine.</text>
        <dbReference type="EC" id="2.7.13.3"/>
    </reaction>
</comment>
<dbReference type="EC" id="2.7.13.3" evidence="3"/>
<dbReference type="InterPro" id="IPR003660">
    <property type="entry name" value="HAMP_dom"/>
</dbReference>
<evidence type="ECO:0000256" key="7">
    <source>
        <dbReference type="ARBA" id="ARBA00022777"/>
    </source>
</evidence>
<dbReference type="CDD" id="cd00082">
    <property type="entry name" value="HisKA"/>
    <property type="match status" value="1"/>
</dbReference>
<dbReference type="InterPro" id="IPR036890">
    <property type="entry name" value="HATPase_C_sf"/>
</dbReference>
<feature type="domain" description="HAMP" evidence="13">
    <location>
        <begin position="188"/>
        <end position="241"/>
    </location>
</feature>
<evidence type="ECO:0000256" key="8">
    <source>
        <dbReference type="ARBA" id="ARBA00022989"/>
    </source>
</evidence>
<dbReference type="GO" id="GO:0005886">
    <property type="term" value="C:plasma membrane"/>
    <property type="evidence" value="ECO:0007669"/>
    <property type="project" value="TreeGrafter"/>
</dbReference>
<evidence type="ECO:0000256" key="1">
    <source>
        <dbReference type="ARBA" id="ARBA00000085"/>
    </source>
</evidence>
<keyword evidence="5" id="KW-0808">Transferase</keyword>
<keyword evidence="6 11" id="KW-0812">Transmembrane</keyword>
<feature type="transmembrane region" description="Helical" evidence="11">
    <location>
        <begin position="12"/>
        <end position="35"/>
    </location>
</feature>
<dbReference type="InterPro" id="IPR050428">
    <property type="entry name" value="TCS_sensor_his_kinase"/>
</dbReference>
<evidence type="ECO:0000313" key="14">
    <source>
        <dbReference type="EMBL" id="PTM45533.1"/>
    </source>
</evidence>
<sequence>MTRPPRSLMAQILRWHAIAVLITAVAVAGGVYLFLDTTAARIQHQTVHVHTQALRQALSQDARGRLHLTQDRTSAAVFAPGAGFAFRIVDPRGAVLFRSDSPILVPLAAIPLSHEERFFRRQSRHAFYAGASSPVRVGSARVWIIVLQNLTHPDYILDDLLAQFLLYGLAIVTPVLLLLLAIDVLIIRRAVAPVRQASASLRTDDALPLDLRLHDDRLPAEVRPLARAVNALLERLTSSYRMQRDFIADAAHELRTPIAVARLRVEEVEDATLRSTLRSDLDTLGRIVEQVLEIAELETVALDTAASVDLVAIATDGVASIAPLAIRQGKSIALSTGADSVMVAGHAAWIAKALGCLIENAVKHSGPGRRIDVTIGTDGTLAVCDDGPGIPEADQPSIFRRFWKRDRAASASSGLGLAIVAQVAEAHATRVVLASRPGRTRFAITFRTALMRR</sequence>
<comment type="subcellular location">
    <subcellularLocation>
        <location evidence="2">Membrane</location>
        <topology evidence="2">Multi-pass membrane protein</topology>
    </subcellularLocation>
</comment>
<evidence type="ECO:0000313" key="15">
    <source>
        <dbReference type="Proteomes" id="UP000240996"/>
    </source>
</evidence>
<feature type="transmembrane region" description="Helical" evidence="11">
    <location>
        <begin position="126"/>
        <end position="144"/>
    </location>
</feature>
<dbReference type="PANTHER" id="PTHR45436:SF15">
    <property type="entry name" value="SENSOR HISTIDINE KINASE CUSS"/>
    <property type="match status" value="1"/>
</dbReference>
<dbReference type="InterPro" id="IPR005467">
    <property type="entry name" value="His_kinase_dom"/>
</dbReference>
<evidence type="ECO:0000256" key="9">
    <source>
        <dbReference type="ARBA" id="ARBA00023012"/>
    </source>
</evidence>
<dbReference type="InterPro" id="IPR003661">
    <property type="entry name" value="HisK_dim/P_dom"/>
</dbReference>
<dbReference type="Gene3D" id="1.10.287.130">
    <property type="match status" value="1"/>
</dbReference>
<dbReference type="Gene3D" id="3.30.565.10">
    <property type="entry name" value="Histidine kinase-like ATPase, C-terminal domain"/>
    <property type="match status" value="1"/>
</dbReference>
<dbReference type="GO" id="GO:0000155">
    <property type="term" value="F:phosphorelay sensor kinase activity"/>
    <property type="evidence" value="ECO:0007669"/>
    <property type="project" value="InterPro"/>
</dbReference>
<name>A0A2T4YPU6_9SPHN</name>
<keyword evidence="15" id="KW-1185">Reference proteome</keyword>
<keyword evidence="9" id="KW-0902">Two-component regulatory system</keyword>
<keyword evidence="10 11" id="KW-0472">Membrane</keyword>
<dbReference type="SUPFAM" id="SSF47384">
    <property type="entry name" value="Homodimeric domain of signal transducing histidine kinase"/>
    <property type="match status" value="1"/>
</dbReference>
<keyword evidence="7 14" id="KW-0418">Kinase</keyword>
<dbReference type="InterPro" id="IPR003594">
    <property type="entry name" value="HATPase_dom"/>
</dbReference>
<feature type="transmembrane region" description="Helical" evidence="11">
    <location>
        <begin position="164"/>
        <end position="186"/>
    </location>
</feature>
<evidence type="ECO:0000256" key="5">
    <source>
        <dbReference type="ARBA" id="ARBA00022679"/>
    </source>
</evidence>
<evidence type="ECO:0000256" key="3">
    <source>
        <dbReference type="ARBA" id="ARBA00012438"/>
    </source>
</evidence>
<keyword evidence="4" id="KW-0597">Phosphoprotein</keyword>
<dbReference type="AlphaFoldDB" id="A0A2T4YPU6"/>
<comment type="caution">
    <text evidence="14">The sequence shown here is derived from an EMBL/GenBank/DDBJ whole genome shotgun (WGS) entry which is preliminary data.</text>
</comment>
<dbReference type="PROSITE" id="PS50885">
    <property type="entry name" value="HAMP"/>
    <property type="match status" value="1"/>
</dbReference>
<evidence type="ECO:0000256" key="6">
    <source>
        <dbReference type="ARBA" id="ARBA00022692"/>
    </source>
</evidence>
<dbReference type="CDD" id="cd00075">
    <property type="entry name" value="HATPase"/>
    <property type="match status" value="1"/>
</dbReference>
<dbReference type="SMART" id="SM00387">
    <property type="entry name" value="HATPase_c"/>
    <property type="match status" value="1"/>
</dbReference>
<dbReference type="PROSITE" id="PS50109">
    <property type="entry name" value="HIS_KIN"/>
    <property type="match status" value="1"/>
</dbReference>
<evidence type="ECO:0000256" key="2">
    <source>
        <dbReference type="ARBA" id="ARBA00004141"/>
    </source>
</evidence>
<evidence type="ECO:0000256" key="10">
    <source>
        <dbReference type="ARBA" id="ARBA00023136"/>
    </source>
</evidence>
<dbReference type="Pfam" id="PF00512">
    <property type="entry name" value="HisKA"/>
    <property type="match status" value="1"/>
</dbReference>
<proteinExistence type="predicted"/>
<organism evidence="14 15">
    <name type="scientific">Sphingomonas aerolata</name>
    <dbReference type="NCBI Taxonomy" id="185951"/>
    <lineage>
        <taxon>Bacteria</taxon>
        <taxon>Pseudomonadati</taxon>
        <taxon>Pseudomonadota</taxon>
        <taxon>Alphaproteobacteria</taxon>
        <taxon>Sphingomonadales</taxon>
        <taxon>Sphingomonadaceae</taxon>
        <taxon>Sphingomonas</taxon>
    </lineage>
</organism>
<evidence type="ECO:0000256" key="11">
    <source>
        <dbReference type="SAM" id="Phobius"/>
    </source>
</evidence>
<evidence type="ECO:0000259" key="12">
    <source>
        <dbReference type="PROSITE" id="PS50109"/>
    </source>
</evidence>
<keyword evidence="8 11" id="KW-1133">Transmembrane helix</keyword>